<comment type="caution">
    <text evidence="11">The sequence shown here is derived from an EMBL/GenBank/DDBJ whole genome shotgun (WGS) entry which is preliminary data.</text>
</comment>
<dbReference type="Proteomes" id="UP000859505">
    <property type="component" value="Unassembled WGS sequence"/>
</dbReference>
<dbReference type="InterPro" id="IPR050832">
    <property type="entry name" value="Bact_Acetyltransf"/>
</dbReference>
<evidence type="ECO:0000256" key="3">
    <source>
        <dbReference type="ARBA" id="ARBA00017677"/>
    </source>
</evidence>
<evidence type="ECO:0000256" key="8">
    <source>
        <dbReference type="ARBA" id="ARBA00048923"/>
    </source>
</evidence>
<dbReference type="InterPro" id="IPR000182">
    <property type="entry name" value="GNAT_dom"/>
</dbReference>
<dbReference type="Pfam" id="PF00583">
    <property type="entry name" value="Acetyltransf_1"/>
    <property type="match status" value="1"/>
</dbReference>
<protein>
    <recommendedName>
        <fullName evidence="3 9">Aminoglycoside N(6')-acetyltransferase type 1</fullName>
        <ecNumber evidence="2 9">2.3.1.82</ecNumber>
    </recommendedName>
    <alternativeName>
        <fullName evidence="7 9">Aminoglycoside resistance protein</fullName>
    </alternativeName>
</protein>
<dbReference type="CDD" id="cd04301">
    <property type="entry name" value="NAT_SF"/>
    <property type="match status" value="1"/>
</dbReference>
<accession>A0AAD3UF36</accession>
<dbReference type="PROSITE" id="PS51186">
    <property type="entry name" value="GNAT"/>
    <property type="match status" value="1"/>
</dbReference>
<evidence type="ECO:0000256" key="5">
    <source>
        <dbReference type="ARBA" id="ARBA00023251"/>
    </source>
</evidence>
<dbReference type="GO" id="GO:0046677">
    <property type="term" value="P:response to antibiotic"/>
    <property type="evidence" value="ECO:0007669"/>
    <property type="project" value="UniProtKB-KW"/>
</dbReference>
<keyword evidence="4 9" id="KW-0808">Transferase</keyword>
<dbReference type="InterPro" id="IPR016181">
    <property type="entry name" value="Acyl_CoA_acyltransferase"/>
</dbReference>
<dbReference type="SUPFAM" id="SSF55729">
    <property type="entry name" value="Acyl-CoA N-acyltransferases (Nat)"/>
    <property type="match status" value="1"/>
</dbReference>
<keyword evidence="6 9" id="KW-0012">Acyltransferase</keyword>
<dbReference type="PIRSF" id="PIRSF000452">
    <property type="entry name" value="6-N-acetyltransf"/>
    <property type="match status" value="1"/>
</dbReference>
<dbReference type="Gene3D" id="3.40.630.30">
    <property type="match status" value="1"/>
</dbReference>
<gene>
    <name evidence="11" type="ORF">JAJ28_004433</name>
</gene>
<sequence>MTSADWRIVPLDETLLAQWATLRQQLWPHHALSAHLQEGAELLAAAHLNAFLVLDAQSQAVAFADAALRHDYVNGCESSPVVYLEGVYVQPASRRRGLAQALIARVAQWGRELDCRELASDAAIDNLASQQLHQRLGFAETERVVFFKKALG</sequence>
<name>A0AAD3UF36_AERHY</name>
<evidence type="ECO:0000259" key="10">
    <source>
        <dbReference type="PROSITE" id="PS51186"/>
    </source>
</evidence>
<organism evidence="11 12">
    <name type="scientific">Aeromonas hydrophila</name>
    <dbReference type="NCBI Taxonomy" id="644"/>
    <lineage>
        <taxon>Bacteria</taxon>
        <taxon>Pseudomonadati</taxon>
        <taxon>Pseudomonadota</taxon>
        <taxon>Gammaproteobacteria</taxon>
        <taxon>Aeromonadales</taxon>
        <taxon>Aeromonadaceae</taxon>
        <taxon>Aeromonas</taxon>
    </lineage>
</organism>
<dbReference type="InterPro" id="IPR024170">
    <property type="entry name" value="Aminoglycoside_N6-AcTrfrase"/>
</dbReference>
<dbReference type="EC" id="2.3.1.82" evidence="2 9"/>
<keyword evidence="5 9" id="KW-0046">Antibiotic resistance</keyword>
<evidence type="ECO:0000256" key="1">
    <source>
        <dbReference type="ARBA" id="ARBA00011738"/>
    </source>
</evidence>
<dbReference type="EMBL" id="DACTUL010000062">
    <property type="protein sequence ID" value="HAT6346618.1"/>
    <property type="molecule type" value="Genomic_DNA"/>
</dbReference>
<evidence type="ECO:0000256" key="7">
    <source>
        <dbReference type="ARBA" id="ARBA00029660"/>
    </source>
</evidence>
<evidence type="ECO:0000256" key="6">
    <source>
        <dbReference type="ARBA" id="ARBA00023315"/>
    </source>
</evidence>
<evidence type="ECO:0000256" key="4">
    <source>
        <dbReference type="ARBA" id="ARBA00022679"/>
    </source>
</evidence>
<proteinExistence type="predicted"/>
<reference evidence="11" key="1">
    <citation type="journal article" date="2018" name="Genome Biol.">
        <title>SKESA: strategic k-mer extension for scrupulous assemblies.</title>
        <authorList>
            <person name="Souvorov A."/>
            <person name="Agarwala R."/>
            <person name="Lipman D.J."/>
        </authorList>
    </citation>
    <scope>NUCLEOTIDE SEQUENCE</scope>
    <source>
        <strain evidence="11">OLC2673_Aeromonas</strain>
    </source>
</reference>
<dbReference type="PANTHER" id="PTHR43877">
    <property type="entry name" value="AMINOALKYLPHOSPHONATE N-ACETYLTRANSFERASE-RELATED-RELATED"/>
    <property type="match status" value="1"/>
</dbReference>
<evidence type="ECO:0000313" key="12">
    <source>
        <dbReference type="Proteomes" id="UP000859505"/>
    </source>
</evidence>
<evidence type="ECO:0000256" key="9">
    <source>
        <dbReference type="PIRNR" id="PIRNR000452"/>
    </source>
</evidence>
<comment type="function">
    <text evidence="9">Catalyzes the transfer of an acetyl group from acetyl-CoA to the 6'-amino group of aminoglycoside molecules conferring resistance to antibiotics containing the purpurosamine ring.</text>
</comment>
<comment type="subunit">
    <text evidence="1 9">Homodimer.</text>
</comment>
<feature type="domain" description="N-acetyltransferase" evidence="10">
    <location>
        <begin position="6"/>
        <end position="152"/>
    </location>
</feature>
<reference evidence="11" key="2">
    <citation type="submission" date="2020-01" db="EMBL/GenBank/DDBJ databases">
        <authorList>
            <consortium name="NCBI Pathogen Detection Project"/>
        </authorList>
    </citation>
    <scope>NUCLEOTIDE SEQUENCE</scope>
    <source>
        <strain evidence="11">OLC2673_Aeromonas</strain>
    </source>
</reference>
<dbReference type="GO" id="GO:0047663">
    <property type="term" value="F:aminoglycoside 6'-N-acetyltransferase activity"/>
    <property type="evidence" value="ECO:0007669"/>
    <property type="project" value="UniProtKB-EC"/>
</dbReference>
<dbReference type="NCBIfam" id="NF043067">
    <property type="entry name" value="AAC_6p_group_E"/>
    <property type="match status" value="1"/>
</dbReference>
<comment type="catalytic activity">
    <reaction evidence="8 9">
        <text>kanamycin B + acetyl-CoA = N(6')-acetylkanamycin B + CoA + H(+)</text>
        <dbReference type="Rhea" id="RHEA:16449"/>
        <dbReference type="ChEBI" id="CHEBI:15378"/>
        <dbReference type="ChEBI" id="CHEBI:57287"/>
        <dbReference type="ChEBI" id="CHEBI:57288"/>
        <dbReference type="ChEBI" id="CHEBI:58390"/>
        <dbReference type="ChEBI" id="CHEBI:58549"/>
        <dbReference type="EC" id="2.3.1.82"/>
    </reaction>
</comment>
<evidence type="ECO:0000313" key="11">
    <source>
        <dbReference type="EMBL" id="HAT6346618.1"/>
    </source>
</evidence>
<dbReference type="AlphaFoldDB" id="A0AAD3UF36"/>
<evidence type="ECO:0000256" key="2">
    <source>
        <dbReference type="ARBA" id="ARBA00012888"/>
    </source>
</evidence>